<proteinExistence type="predicted"/>
<name>A0A218MN02_9VIRU</name>
<dbReference type="EMBL" id="KY052848">
    <property type="protein sequence ID" value="ASF00669.1"/>
    <property type="molecule type" value="Genomic_DNA"/>
</dbReference>
<accession>A0A218MN02</accession>
<sequence>MRINELIQEFTIQTSNEEKEVLGKLKSAKNLDTFMERDQEVINQLVRKSLVRKIEQDNKVMVVANAGQEIR</sequence>
<reference evidence="1" key="1">
    <citation type="submission" date="2016-10" db="EMBL/GenBank/DDBJ databases">
        <authorList>
            <person name="Varghese N."/>
        </authorList>
    </citation>
    <scope>NUCLEOTIDE SEQUENCE</scope>
</reference>
<reference evidence="1" key="2">
    <citation type="journal article" date="2017" name="Nat. Commun.">
        <title>Single-virus genomics reveals hidden cosmopolitan and abundant viruses.</title>
        <authorList>
            <person name="Martinez-Hernandez F."/>
            <person name="Fornas O."/>
            <person name="Lluesma Gomez M."/>
            <person name="Bolduc B."/>
            <person name="de la Cruz Pena M.J."/>
            <person name="Martinez J.M."/>
            <person name="Anton J."/>
            <person name="Gasol J.M."/>
            <person name="Rosselli R."/>
            <person name="Rodriguez-Valera F."/>
            <person name="Sullivan M.B."/>
            <person name="Acinas S.G."/>
            <person name="Martinez-Garcia M."/>
        </authorList>
    </citation>
    <scope>NUCLEOTIDE SEQUENCE</scope>
</reference>
<organism evidence="1">
    <name type="scientific">uncultured virus</name>
    <dbReference type="NCBI Taxonomy" id="340016"/>
    <lineage>
        <taxon>Viruses</taxon>
        <taxon>environmental samples</taxon>
    </lineage>
</organism>
<protein>
    <submittedName>
        <fullName evidence="1">Uncharacterized protein</fullName>
    </submittedName>
</protein>
<evidence type="ECO:0000313" key="1">
    <source>
        <dbReference type="EMBL" id="ASF00669.1"/>
    </source>
</evidence>